<evidence type="ECO:0000256" key="1">
    <source>
        <dbReference type="SAM" id="MobiDB-lite"/>
    </source>
</evidence>
<feature type="compositionally biased region" description="Low complexity" evidence="1">
    <location>
        <begin position="380"/>
        <end position="389"/>
    </location>
</feature>
<sequence>MDQATNGSSDDLSDTNFFQFGNHVFIRESTEGPWIALGDAIVDGQYSFDADLVDSSNVPSETDPTSISDPYSATDLGAQRQSPKEEQPLVDSLQPHDLLLRGIGQGYPMEYPQDLPMNLKASGGENAINQASPSSTPVRQEPISQTAPAQGSMGIPRQEVDTTLDLPYLEENVMWVLAQNPSHERLLQTSKRLGVVWNQVIAHLNALGNEEMPPPPPPLANESGDNEEKEIDRTRPYYKCCICGMETPTLHVIKRHAADKHFPEYEYYCHHDDGHCTLLREPPRRRDKILDHYRMHHGGVPVGNIINQKRVPLPCESVCKFCPRNVQTWKQFYACFAEHCFVKPASSNIGSSQRDDNDRANKKRKNGPDHDTLGGGAGAAGPASSQQGYGHSGYATGQGQHHFTSGTSRNQMSNVDSRPLLQDRSASDPSNGRTKGPHLKATHPPKSKPRASGSGGGSGGVTKGLPKKKSSKPRVDPRKSQDQTSSQPPVDKCKSCPHIFGTCLQCCNAPPSGNWCHECPNMRAAQSMQAGTLNVNRASGVSPINSQPMGFPQHAQYNPQGLHGARSSIPMVPRGSPTYAAIQQQLLRQRAQAQGMGPRMNTQQGFFGGNSSYMTNAVHDVQVRGMSELEMETSIIGSKSKFDPKKTTCSNILSVVLPFRGSPPPLRKSLMGMTSIPASGKQMPLPVLRRNKTDSLTSTAMGMITRQFIGPVPLTKVNPSMCQCACRTKSQGTYFARGRMDMAGGRRIELDFKMAPEARGTGHPLRTRIQVVVKMLRLRSSATRSASAKHKQEAHDAIKKALEATLDGSETKTIPCEDEAKVAELGSSDYDSDVESVTDSIFSSCSRVSSCTDFAQLSSPPSSPPALTFSRTSSFTDLTLASPHCSPELSACPKKSSCTDLELPGLSLPFRQKWNDDTLSSEEHSVHDLEAYEEEEKELELTFDLDLKSSLDMLARWTGVPTDDLRSSVSVWDPDRVFKYIMNHLLFVIFSLARSGGNDPNPCWDKKRPSHS</sequence>
<dbReference type="AlphaFoldDB" id="A0A1Q5TAT6"/>
<protein>
    <recommendedName>
        <fullName evidence="4">C2H2-type domain-containing protein</fullName>
    </recommendedName>
</protein>
<feature type="compositionally biased region" description="Polar residues" evidence="1">
    <location>
        <begin position="54"/>
        <end position="71"/>
    </location>
</feature>
<evidence type="ECO:0000313" key="3">
    <source>
        <dbReference type="Proteomes" id="UP000186955"/>
    </source>
</evidence>
<comment type="caution">
    <text evidence="2">The sequence shown here is derived from an EMBL/GenBank/DDBJ whole genome shotgun (WGS) entry which is preliminary data.</text>
</comment>
<feature type="compositionally biased region" description="Basic and acidic residues" evidence="1">
    <location>
        <begin position="353"/>
        <end position="372"/>
    </location>
</feature>
<organism evidence="2 3">
    <name type="scientific">Penicillium subrubescens</name>
    <dbReference type="NCBI Taxonomy" id="1316194"/>
    <lineage>
        <taxon>Eukaryota</taxon>
        <taxon>Fungi</taxon>
        <taxon>Dikarya</taxon>
        <taxon>Ascomycota</taxon>
        <taxon>Pezizomycotina</taxon>
        <taxon>Eurotiomycetes</taxon>
        <taxon>Eurotiomycetidae</taxon>
        <taxon>Eurotiales</taxon>
        <taxon>Aspergillaceae</taxon>
        <taxon>Penicillium</taxon>
    </lineage>
</organism>
<evidence type="ECO:0008006" key="4">
    <source>
        <dbReference type="Google" id="ProtNLM"/>
    </source>
</evidence>
<feature type="region of interest" description="Disordered" evidence="1">
    <location>
        <begin position="124"/>
        <end position="157"/>
    </location>
</feature>
<feature type="region of interest" description="Disordered" evidence="1">
    <location>
        <begin position="207"/>
        <end position="228"/>
    </location>
</feature>
<feature type="compositionally biased region" description="Polar residues" evidence="1">
    <location>
        <begin position="127"/>
        <end position="149"/>
    </location>
</feature>
<dbReference type="EMBL" id="MNBE01000695">
    <property type="protein sequence ID" value="OKO97355.1"/>
    <property type="molecule type" value="Genomic_DNA"/>
</dbReference>
<gene>
    <name evidence="2" type="ORF">PENSUB_10149</name>
</gene>
<feature type="compositionally biased region" description="Polar residues" evidence="1">
    <location>
        <begin position="395"/>
        <end position="416"/>
    </location>
</feature>
<evidence type="ECO:0000313" key="2">
    <source>
        <dbReference type="EMBL" id="OKO97355.1"/>
    </source>
</evidence>
<keyword evidence="3" id="KW-1185">Reference proteome</keyword>
<name>A0A1Q5TAT6_9EURO</name>
<feature type="region of interest" description="Disordered" evidence="1">
    <location>
        <begin position="347"/>
        <end position="491"/>
    </location>
</feature>
<feature type="compositionally biased region" description="Basic residues" evidence="1">
    <location>
        <begin position="435"/>
        <end position="449"/>
    </location>
</feature>
<reference evidence="2 3" key="1">
    <citation type="submission" date="2016-10" db="EMBL/GenBank/DDBJ databases">
        <title>Genome sequence of the ascomycete fungus Penicillium subrubescens.</title>
        <authorList>
            <person name="De Vries R.P."/>
            <person name="Peng M."/>
            <person name="Dilokpimol A."/>
            <person name="Hilden K."/>
            <person name="Makela M.R."/>
            <person name="Grigoriev I."/>
            <person name="Riley R."/>
            <person name="Granchi Z."/>
        </authorList>
    </citation>
    <scope>NUCLEOTIDE SEQUENCE [LARGE SCALE GENOMIC DNA]</scope>
    <source>
        <strain evidence="2 3">CBS 132785</strain>
    </source>
</reference>
<feature type="compositionally biased region" description="Gly residues" evidence="1">
    <location>
        <begin position="453"/>
        <end position="462"/>
    </location>
</feature>
<proteinExistence type="predicted"/>
<feature type="region of interest" description="Disordered" evidence="1">
    <location>
        <begin position="53"/>
        <end position="90"/>
    </location>
</feature>
<accession>A0A1Q5TAT6</accession>
<dbReference type="Proteomes" id="UP000186955">
    <property type="component" value="Unassembled WGS sequence"/>
</dbReference>